<evidence type="ECO:0000313" key="3">
    <source>
        <dbReference type="Proteomes" id="UP001286456"/>
    </source>
</evidence>
<dbReference type="EMBL" id="JAUEPO010000001">
    <property type="protein sequence ID" value="KAK3337561.1"/>
    <property type="molecule type" value="Genomic_DNA"/>
</dbReference>
<accession>A0AAE0MM06</accession>
<feature type="region of interest" description="Disordered" evidence="1">
    <location>
        <begin position="173"/>
        <end position="242"/>
    </location>
</feature>
<keyword evidence="3" id="KW-1185">Reference proteome</keyword>
<feature type="compositionally biased region" description="Basic and acidic residues" evidence="1">
    <location>
        <begin position="194"/>
        <end position="216"/>
    </location>
</feature>
<feature type="compositionally biased region" description="Acidic residues" evidence="1">
    <location>
        <begin position="173"/>
        <end position="185"/>
    </location>
</feature>
<sequence length="242" mass="27448">MNLFNTARDYIKEKLGLNLENGDSNINNSQVTCASRDLGDWVVVETEPKNSTSKTVGHKKKIPQKDDHEKSTPISALQHSKNVLFKAGVRTMQLYSRFRQPPPRTMETHESQSQSDFESDEDEDRDCLLIIPGESHSGDRVDRFDAIGQIGSWAEVYDWLYKINLNDMEDDENLDESTGDLDVEEGCGSVESDAIEKDDNVHVKPEKLDKEKRRPSETVWGHDNIKSREKDGSGTRPQPRGD</sequence>
<feature type="region of interest" description="Disordered" evidence="1">
    <location>
        <begin position="46"/>
        <end position="75"/>
    </location>
</feature>
<gene>
    <name evidence="2" type="ORF">B0T19DRAFT_438211</name>
</gene>
<proteinExistence type="predicted"/>
<name>A0AAE0MM06_9PEZI</name>
<dbReference type="AlphaFoldDB" id="A0AAE0MM06"/>
<evidence type="ECO:0000313" key="2">
    <source>
        <dbReference type="EMBL" id="KAK3337561.1"/>
    </source>
</evidence>
<reference evidence="2" key="2">
    <citation type="submission" date="2023-06" db="EMBL/GenBank/DDBJ databases">
        <authorList>
            <consortium name="Lawrence Berkeley National Laboratory"/>
            <person name="Haridas S."/>
            <person name="Hensen N."/>
            <person name="Bonometti L."/>
            <person name="Westerberg I."/>
            <person name="Brannstrom I.O."/>
            <person name="Guillou S."/>
            <person name="Cros-Aarteil S."/>
            <person name="Calhoun S."/>
            <person name="Kuo A."/>
            <person name="Mondo S."/>
            <person name="Pangilinan J."/>
            <person name="Riley R."/>
            <person name="Labutti K."/>
            <person name="Andreopoulos B."/>
            <person name="Lipzen A."/>
            <person name="Chen C."/>
            <person name="Yanf M."/>
            <person name="Daum C."/>
            <person name="Ng V."/>
            <person name="Clum A."/>
            <person name="Steindorff A."/>
            <person name="Ohm R."/>
            <person name="Martin F."/>
            <person name="Silar P."/>
            <person name="Natvig D."/>
            <person name="Lalanne C."/>
            <person name="Gautier V."/>
            <person name="Ament-Velasquez S.L."/>
            <person name="Kruys A."/>
            <person name="Hutchinson M.I."/>
            <person name="Powell A.J."/>
            <person name="Barry K."/>
            <person name="Miller A.N."/>
            <person name="Grigoriev I.V."/>
            <person name="Debuchy R."/>
            <person name="Gladieux P."/>
            <person name="Thoren M.H."/>
            <person name="Johannesson H."/>
        </authorList>
    </citation>
    <scope>NUCLEOTIDE SEQUENCE</scope>
    <source>
        <strain evidence="2">SMH4131-1</strain>
    </source>
</reference>
<feature type="region of interest" description="Disordered" evidence="1">
    <location>
        <begin position="99"/>
        <end position="124"/>
    </location>
</feature>
<reference evidence="2" key="1">
    <citation type="journal article" date="2023" name="Mol. Phylogenet. Evol.">
        <title>Genome-scale phylogeny and comparative genomics of the fungal order Sordariales.</title>
        <authorList>
            <person name="Hensen N."/>
            <person name="Bonometti L."/>
            <person name="Westerberg I."/>
            <person name="Brannstrom I.O."/>
            <person name="Guillou S."/>
            <person name="Cros-Aarteil S."/>
            <person name="Calhoun S."/>
            <person name="Haridas S."/>
            <person name="Kuo A."/>
            <person name="Mondo S."/>
            <person name="Pangilinan J."/>
            <person name="Riley R."/>
            <person name="LaButti K."/>
            <person name="Andreopoulos B."/>
            <person name="Lipzen A."/>
            <person name="Chen C."/>
            <person name="Yan M."/>
            <person name="Daum C."/>
            <person name="Ng V."/>
            <person name="Clum A."/>
            <person name="Steindorff A."/>
            <person name="Ohm R.A."/>
            <person name="Martin F."/>
            <person name="Silar P."/>
            <person name="Natvig D.O."/>
            <person name="Lalanne C."/>
            <person name="Gautier V."/>
            <person name="Ament-Velasquez S.L."/>
            <person name="Kruys A."/>
            <person name="Hutchinson M.I."/>
            <person name="Powell A.J."/>
            <person name="Barry K."/>
            <person name="Miller A.N."/>
            <person name="Grigoriev I.V."/>
            <person name="Debuchy R."/>
            <person name="Gladieux P."/>
            <person name="Hiltunen Thoren M."/>
            <person name="Johannesson H."/>
        </authorList>
    </citation>
    <scope>NUCLEOTIDE SEQUENCE</scope>
    <source>
        <strain evidence="2">SMH4131-1</strain>
    </source>
</reference>
<feature type="compositionally biased region" description="Basic and acidic residues" evidence="1">
    <location>
        <begin position="223"/>
        <end position="242"/>
    </location>
</feature>
<comment type="caution">
    <text evidence="2">The sequence shown here is derived from an EMBL/GenBank/DDBJ whole genome shotgun (WGS) entry which is preliminary data.</text>
</comment>
<protein>
    <submittedName>
        <fullName evidence="2">Uncharacterized protein</fullName>
    </submittedName>
</protein>
<evidence type="ECO:0000256" key="1">
    <source>
        <dbReference type="SAM" id="MobiDB-lite"/>
    </source>
</evidence>
<dbReference type="Proteomes" id="UP001286456">
    <property type="component" value="Unassembled WGS sequence"/>
</dbReference>
<organism evidence="2 3">
    <name type="scientific">Cercophora scortea</name>
    <dbReference type="NCBI Taxonomy" id="314031"/>
    <lineage>
        <taxon>Eukaryota</taxon>
        <taxon>Fungi</taxon>
        <taxon>Dikarya</taxon>
        <taxon>Ascomycota</taxon>
        <taxon>Pezizomycotina</taxon>
        <taxon>Sordariomycetes</taxon>
        <taxon>Sordariomycetidae</taxon>
        <taxon>Sordariales</taxon>
        <taxon>Lasiosphaeriaceae</taxon>
        <taxon>Cercophora</taxon>
    </lineage>
</organism>